<evidence type="ECO:0008006" key="4">
    <source>
        <dbReference type="Google" id="ProtNLM"/>
    </source>
</evidence>
<feature type="transmembrane region" description="Helical" evidence="1">
    <location>
        <begin position="12"/>
        <end position="35"/>
    </location>
</feature>
<gene>
    <name evidence="2" type="ORF">P8192_02645</name>
</gene>
<protein>
    <recommendedName>
        <fullName evidence="4">DUF3180 family protein</fullName>
    </recommendedName>
</protein>
<name>A0ABY8H8V4_9MICC</name>
<evidence type="ECO:0000313" key="3">
    <source>
        <dbReference type="Proteomes" id="UP001219037"/>
    </source>
</evidence>
<sequence length="68" mass="7353">MSKHVDAKQQRTALIILSAMTVVLLYCLHIAGAFSGPLMTAIVWFFGMGLAAFLLLKAVLPLLADHRG</sequence>
<dbReference type="Proteomes" id="UP001219037">
    <property type="component" value="Chromosome"/>
</dbReference>
<dbReference type="EMBL" id="CP121252">
    <property type="protein sequence ID" value="WFP17042.1"/>
    <property type="molecule type" value="Genomic_DNA"/>
</dbReference>
<reference evidence="2 3" key="1">
    <citation type="submission" date="2023-04" db="EMBL/GenBank/DDBJ databases">
        <title>Funneling lignin-derived compounds into biodiesel using alkali-halophilic Citricoccus sp. P2.</title>
        <authorList>
            <person name="Luo C.-B."/>
        </authorList>
    </citation>
    <scope>NUCLEOTIDE SEQUENCE [LARGE SCALE GENOMIC DNA]</scope>
    <source>
        <strain evidence="2 3">P2</strain>
    </source>
</reference>
<proteinExistence type="predicted"/>
<evidence type="ECO:0000313" key="2">
    <source>
        <dbReference type="EMBL" id="WFP17042.1"/>
    </source>
</evidence>
<keyword evidence="1" id="KW-0472">Membrane</keyword>
<organism evidence="2 3">
    <name type="scientific">Citricoccus muralis</name>
    <dbReference type="NCBI Taxonomy" id="169134"/>
    <lineage>
        <taxon>Bacteria</taxon>
        <taxon>Bacillati</taxon>
        <taxon>Actinomycetota</taxon>
        <taxon>Actinomycetes</taxon>
        <taxon>Micrococcales</taxon>
        <taxon>Micrococcaceae</taxon>
        <taxon>Citricoccus</taxon>
    </lineage>
</organism>
<feature type="transmembrane region" description="Helical" evidence="1">
    <location>
        <begin position="41"/>
        <end position="64"/>
    </location>
</feature>
<evidence type="ECO:0000256" key="1">
    <source>
        <dbReference type="SAM" id="Phobius"/>
    </source>
</evidence>
<keyword evidence="1" id="KW-1133">Transmembrane helix</keyword>
<dbReference type="RefSeq" id="WP_270106263.1">
    <property type="nucleotide sequence ID" value="NZ_CP121252.1"/>
</dbReference>
<accession>A0ABY8H8V4</accession>
<keyword evidence="3" id="KW-1185">Reference proteome</keyword>
<keyword evidence="1" id="KW-0812">Transmembrane</keyword>